<dbReference type="InterPro" id="IPR001173">
    <property type="entry name" value="Glyco_trans_2-like"/>
</dbReference>
<comment type="caution">
    <text evidence="6">The sequence shown here is derived from an EMBL/GenBank/DDBJ whole genome shotgun (WGS) entry which is preliminary data.</text>
</comment>
<dbReference type="Pfam" id="PF00535">
    <property type="entry name" value="Glycos_transf_2"/>
    <property type="match status" value="1"/>
</dbReference>
<organism evidence="6 7">
    <name type="scientific">Limosilactobacillus reuteri</name>
    <name type="common">Lactobacillus reuteri</name>
    <dbReference type="NCBI Taxonomy" id="1598"/>
    <lineage>
        <taxon>Bacteria</taxon>
        <taxon>Bacillati</taxon>
        <taxon>Bacillota</taxon>
        <taxon>Bacilli</taxon>
        <taxon>Lactobacillales</taxon>
        <taxon>Lactobacillaceae</taxon>
        <taxon>Limosilactobacillus</taxon>
    </lineage>
</organism>
<evidence type="ECO:0000313" key="6">
    <source>
        <dbReference type="EMBL" id="PWT44689.1"/>
    </source>
</evidence>
<dbReference type="EMBL" id="QGHS01000226">
    <property type="protein sequence ID" value="PWT44689.1"/>
    <property type="molecule type" value="Genomic_DNA"/>
</dbReference>
<evidence type="ECO:0000256" key="4">
    <source>
        <dbReference type="ARBA" id="ARBA00022679"/>
    </source>
</evidence>
<evidence type="ECO:0000256" key="1">
    <source>
        <dbReference type="ARBA" id="ARBA00004776"/>
    </source>
</evidence>
<dbReference type="RefSeq" id="WP_134908101.1">
    <property type="nucleotide sequence ID" value="NZ_JAJAOX010000142.1"/>
</dbReference>
<proteinExistence type="inferred from homology"/>
<evidence type="ECO:0000313" key="7">
    <source>
        <dbReference type="Proteomes" id="UP000245866"/>
    </source>
</evidence>
<evidence type="ECO:0000256" key="2">
    <source>
        <dbReference type="ARBA" id="ARBA00006739"/>
    </source>
</evidence>
<dbReference type="SUPFAM" id="SSF53448">
    <property type="entry name" value="Nucleotide-diphospho-sugar transferases"/>
    <property type="match status" value="1"/>
</dbReference>
<keyword evidence="3" id="KW-0328">Glycosyltransferase</keyword>
<reference evidence="6 7" key="1">
    <citation type="journal article" date="2018" name="Front. Microbiol.">
        <title>Comparative Genomics of the Herbivore Gut Symbiont Lactobacillus reuteri Reveals Genetic Diversity and Lifestyle Adaptation.</title>
        <authorList>
            <person name="Zhao J."/>
        </authorList>
    </citation>
    <scope>NUCLEOTIDE SEQUENCE [LARGE SCALE GENOMIC DNA]</scope>
    <source>
        <strain evidence="6 7">LR12</strain>
    </source>
</reference>
<dbReference type="Gene3D" id="3.90.550.10">
    <property type="entry name" value="Spore Coat Polysaccharide Biosynthesis Protein SpsA, Chain A"/>
    <property type="match status" value="1"/>
</dbReference>
<evidence type="ECO:0000256" key="3">
    <source>
        <dbReference type="ARBA" id="ARBA00022676"/>
    </source>
</evidence>
<dbReference type="PANTHER" id="PTHR43179">
    <property type="entry name" value="RHAMNOSYLTRANSFERASE WBBL"/>
    <property type="match status" value="1"/>
</dbReference>
<protein>
    <recommendedName>
        <fullName evidence="5">Glycosyltransferase 2-like domain-containing protein</fullName>
    </recommendedName>
</protein>
<dbReference type="InterPro" id="IPR029044">
    <property type="entry name" value="Nucleotide-diphossugar_trans"/>
</dbReference>
<comment type="pathway">
    <text evidence="1">Cell wall biogenesis; cell wall polysaccharide biosynthesis.</text>
</comment>
<evidence type="ECO:0000259" key="5">
    <source>
        <dbReference type="Pfam" id="PF00535"/>
    </source>
</evidence>
<comment type="similarity">
    <text evidence="2">Belongs to the glycosyltransferase 2 family.</text>
</comment>
<accession>A0A317GG99</accession>
<dbReference type="AlphaFoldDB" id="A0A317GG99"/>
<dbReference type="PANTHER" id="PTHR43179:SF12">
    <property type="entry name" value="GALACTOFURANOSYLTRANSFERASE GLFT2"/>
    <property type="match status" value="1"/>
</dbReference>
<dbReference type="Proteomes" id="UP000245866">
    <property type="component" value="Unassembled WGS sequence"/>
</dbReference>
<keyword evidence="4" id="KW-0808">Transferase</keyword>
<gene>
    <name evidence="6" type="ORF">DKZ23_10390</name>
</gene>
<sequence>MLIIDNNSNDGTFSYIKNYLNLERISYINTNKNLGGAGGFQYGIKIALEKKYDYLWLMDDDSIPLKDSLLKLIDFAEKNPNYGFLCSRVIWKDGSLCKMNIPRTGLTTLLNTSDVDNKVPVLMGTFVSFFVSKKSY</sequence>
<name>A0A317GG99_LIMRT</name>
<dbReference type="GO" id="GO:0016757">
    <property type="term" value="F:glycosyltransferase activity"/>
    <property type="evidence" value="ECO:0007669"/>
    <property type="project" value="UniProtKB-KW"/>
</dbReference>
<feature type="domain" description="Glycosyltransferase 2-like" evidence="5">
    <location>
        <begin position="2"/>
        <end position="127"/>
    </location>
</feature>